<evidence type="ECO:0000313" key="1">
    <source>
        <dbReference type="EMBL" id="MYM84947.1"/>
    </source>
</evidence>
<name>A0A6L8MSA8_9BURK</name>
<protein>
    <submittedName>
        <fullName evidence="1">Uncharacterized protein</fullName>
    </submittedName>
</protein>
<comment type="caution">
    <text evidence="1">The sequence shown here is derived from an EMBL/GenBank/DDBJ whole genome shotgun (WGS) entry which is preliminary data.</text>
</comment>
<accession>A0A6L8MSA8</accession>
<dbReference type="RefSeq" id="WP_161021352.1">
    <property type="nucleotide sequence ID" value="NZ_WWCP01000043.1"/>
</dbReference>
<organism evidence="1 2">
    <name type="scientific">Duganella lactea</name>
    <dbReference type="NCBI Taxonomy" id="2692173"/>
    <lineage>
        <taxon>Bacteria</taxon>
        <taxon>Pseudomonadati</taxon>
        <taxon>Pseudomonadota</taxon>
        <taxon>Betaproteobacteria</taxon>
        <taxon>Burkholderiales</taxon>
        <taxon>Oxalobacteraceae</taxon>
        <taxon>Telluria group</taxon>
        <taxon>Duganella</taxon>
    </lineage>
</organism>
<dbReference type="Proteomes" id="UP000474565">
    <property type="component" value="Unassembled WGS sequence"/>
</dbReference>
<dbReference type="AlphaFoldDB" id="A0A6L8MSA8"/>
<sequence>MSNITLSADDALKLSAQFRNASTALGDYLYAPENWPKIPEKDRATLQSLEVTLLNVASDLVTRAVGVIIQDAEQSVADLVAATDHARDVIKTIDNVTRTITVVTAMIGLAAVIPTGDAGAIFAALKNLQSAAKGEQTAKAKKAKT</sequence>
<gene>
    <name evidence="1" type="ORF">GTP44_23745</name>
</gene>
<evidence type="ECO:0000313" key="2">
    <source>
        <dbReference type="Proteomes" id="UP000474565"/>
    </source>
</evidence>
<dbReference type="EMBL" id="WWCP01000043">
    <property type="protein sequence ID" value="MYM84947.1"/>
    <property type="molecule type" value="Genomic_DNA"/>
</dbReference>
<reference evidence="1 2" key="1">
    <citation type="submission" date="2019-12" db="EMBL/GenBank/DDBJ databases">
        <title>Novel species isolated from a subtropical stream in China.</title>
        <authorList>
            <person name="Lu H."/>
        </authorList>
    </citation>
    <scope>NUCLEOTIDE SEQUENCE [LARGE SCALE GENOMIC DNA]</scope>
    <source>
        <strain evidence="1 2">FT50W</strain>
    </source>
</reference>
<proteinExistence type="predicted"/>